<evidence type="ECO:0000256" key="2">
    <source>
        <dbReference type="ARBA" id="ARBA00010961"/>
    </source>
</evidence>
<dbReference type="GeneID" id="96867060"/>
<dbReference type="GO" id="GO:0006313">
    <property type="term" value="P:DNA transposition"/>
    <property type="evidence" value="ECO:0007669"/>
    <property type="project" value="UniProtKB-UniRule"/>
</dbReference>
<dbReference type="GO" id="GO:0003677">
    <property type="term" value="F:DNA binding"/>
    <property type="evidence" value="ECO:0007669"/>
    <property type="project" value="UniProtKB-UniRule"/>
</dbReference>
<evidence type="ECO:0000313" key="7">
    <source>
        <dbReference type="EMBL" id="QHG89758.1"/>
    </source>
</evidence>
<dbReference type="RefSeq" id="WP_004024900.1">
    <property type="nucleotide sequence ID" value="NZ_AGFP01000019.1"/>
</dbReference>
<dbReference type="KEGG" id="miw:EER00_02535"/>
<evidence type="ECO:0000256" key="6">
    <source>
        <dbReference type="RuleBase" id="RU365089"/>
    </source>
</evidence>
<evidence type="ECO:0000256" key="4">
    <source>
        <dbReference type="ARBA" id="ARBA00023125"/>
    </source>
</evidence>
<dbReference type="EMBL" id="CP033512">
    <property type="protein sequence ID" value="QHG89758.1"/>
    <property type="molecule type" value="Genomic_DNA"/>
</dbReference>
<comment type="function">
    <text evidence="1 6">Required for the transposition of the insertion element.</text>
</comment>
<comment type="similarity">
    <text evidence="2 6">Belongs to the transposase mutator family.</text>
</comment>
<evidence type="ECO:0000256" key="1">
    <source>
        <dbReference type="ARBA" id="ARBA00002190"/>
    </source>
</evidence>
<keyword evidence="4 6" id="KW-0238">DNA-binding</keyword>
<evidence type="ECO:0000313" key="8">
    <source>
        <dbReference type="Proteomes" id="UP000464283"/>
    </source>
</evidence>
<evidence type="ECO:0000256" key="3">
    <source>
        <dbReference type="ARBA" id="ARBA00022578"/>
    </source>
</evidence>
<keyword evidence="5 6" id="KW-0233">DNA recombination</keyword>
<dbReference type="OrthoDB" id="397734at2"/>
<sequence length="107" mass="12337">MIFDELETRGIKDVLLTCCDNLKGISKTLKAVFPNVDIQKWVIHQIRNSTKHVSPKDVASFTSNMKKIYKSPSYDATFKVLDSFEKSWGEKYPYAIKSWKNNFDGLV</sequence>
<proteinExistence type="inferred from homology"/>
<organism evidence="7 8">
    <name type="scientific">Malacoplasma iowae 695</name>
    <dbReference type="NCBI Taxonomy" id="1048830"/>
    <lineage>
        <taxon>Bacteria</taxon>
        <taxon>Bacillati</taxon>
        <taxon>Mycoplasmatota</taxon>
        <taxon>Mycoplasmoidales</taxon>
        <taxon>Mycoplasmoidaceae</taxon>
        <taxon>Malacoplasma</taxon>
    </lineage>
</organism>
<keyword evidence="6" id="KW-0814">Transposable element</keyword>
<accession>A0A6P1LEA3</accession>
<evidence type="ECO:0000256" key="5">
    <source>
        <dbReference type="ARBA" id="ARBA00023172"/>
    </source>
</evidence>
<dbReference type="AlphaFoldDB" id="A0A6P1LEA3"/>
<dbReference type="GO" id="GO:0004803">
    <property type="term" value="F:transposase activity"/>
    <property type="evidence" value="ECO:0007669"/>
    <property type="project" value="UniProtKB-UniRule"/>
</dbReference>
<dbReference type="PANTHER" id="PTHR33217:SF8">
    <property type="entry name" value="MUTATOR FAMILY TRANSPOSASE"/>
    <property type="match status" value="1"/>
</dbReference>
<dbReference type="InterPro" id="IPR001207">
    <property type="entry name" value="Transposase_mutator"/>
</dbReference>
<keyword evidence="3 6" id="KW-0815">Transposition</keyword>
<name>A0A6P1LEA3_MALIO</name>
<dbReference type="Pfam" id="PF00872">
    <property type="entry name" value="Transposase_mut"/>
    <property type="match status" value="1"/>
</dbReference>
<dbReference type="PANTHER" id="PTHR33217">
    <property type="entry name" value="TRANSPOSASE FOR INSERTION SEQUENCE ELEMENT IS1081"/>
    <property type="match status" value="1"/>
</dbReference>
<dbReference type="Proteomes" id="UP000464283">
    <property type="component" value="Chromosome"/>
</dbReference>
<gene>
    <name evidence="7" type="ORF">EER00_02535</name>
</gene>
<protein>
    <recommendedName>
        <fullName evidence="6">Mutator family transposase</fullName>
    </recommendedName>
</protein>
<reference evidence="8" key="1">
    <citation type="submission" date="2018-11" db="EMBL/GenBank/DDBJ databases">
        <title>The first complete genome sequence of Mycoplasma iowae strain 695.</title>
        <authorList>
            <person name="Ghanem M."/>
            <person name="El-Gazzar M."/>
        </authorList>
    </citation>
    <scope>NUCLEOTIDE SEQUENCE [LARGE SCALE GENOMIC DNA]</scope>
    <source>
        <strain evidence="8">695</strain>
    </source>
</reference>